<comment type="caution">
    <text evidence="1">The sequence shown here is derived from an EMBL/GenBank/DDBJ whole genome shotgun (WGS) entry which is preliminary data.</text>
</comment>
<reference evidence="1" key="1">
    <citation type="submission" date="2022-07" db="EMBL/GenBank/DDBJ databases">
        <title>Phylogenomic reconstructions and comparative analyses of Kickxellomycotina fungi.</title>
        <authorList>
            <person name="Reynolds N.K."/>
            <person name="Stajich J.E."/>
            <person name="Barry K."/>
            <person name="Grigoriev I.V."/>
            <person name="Crous P."/>
            <person name="Smith M.E."/>
        </authorList>
    </citation>
    <scope>NUCLEOTIDE SEQUENCE</scope>
    <source>
        <strain evidence="1">CBS 109366</strain>
    </source>
</reference>
<dbReference type="EMBL" id="JANBUJ010003387">
    <property type="protein sequence ID" value="KAJ2760859.1"/>
    <property type="molecule type" value="Genomic_DNA"/>
</dbReference>
<accession>A0ACC1JKD6</accession>
<evidence type="ECO:0000313" key="1">
    <source>
        <dbReference type="EMBL" id="KAJ2760859.1"/>
    </source>
</evidence>
<sequence length="147" mass="15157">MALVTVHSRVRLALLAGSRRAVASRRGRSTAAGPAAAGAAGEQWRVVYEGGLSRVARVMKLASVASVVGATAAVPLFFAAESDVPTAARAVLAATTLGMTGTSTGLLAWALRPYITSLAVLDGNEIGPHTPLLVDTMTLLARRHTRL</sequence>
<protein>
    <submittedName>
        <fullName evidence="1">Uncharacterized protein</fullName>
    </submittedName>
</protein>
<organism evidence="1 2">
    <name type="scientific">Coemansia nantahalensis</name>
    <dbReference type="NCBI Taxonomy" id="2789366"/>
    <lineage>
        <taxon>Eukaryota</taxon>
        <taxon>Fungi</taxon>
        <taxon>Fungi incertae sedis</taxon>
        <taxon>Zoopagomycota</taxon>
        <taxon>Kickxellomycotina</taxon>
        <taxon>Kickxellomycetes</taxon>
        <taxon>Kickxellales</taxon>
        <taxon>Kickxellaceae</taxon>
        <taxon>Coemansia</taxon>
    </lineage>
</organism>
<gene>
    <name evidence="1" type="ORF">IWQ57_006196</name>
</gene>
<feature type="non-terminal residue" evidence="1">
    <location>
        <position position="147"/>
    </location>
</feature>
<evidence type="ECO:0000313" key="2">
    <source>
        <dbReference type="Proteomes" id="UP001140234"/>
    </source>
</evidence>
<dbReference type="Proteomes" id="UP001140234">
    <property type="component" value="Unassembled WGS sequence"/>
</dbReference>
<proteinExistence type="predicted"/>
<name>A0ACC1JKD6_9FUNG</name>
<keyword evidence="2" id="KW-1185">Reference proteome</keyword>